<proteinExistence type="inferred from homology"/>
<keyword evidence="8" id="KW-1185">Reference proteome</keyword>
<evidence type="ECO:0000313" key="8">
    <source>
        <dbReference type="Proteomes" id="UP000682757"/>
    </source>
</evidence>
<protein>
    <submittedName>
        <fullName evidence="7">Maturation protein</fullName>
    </submittedName>
</protein>
<reference evidence="7" key="1">
    <citation type="submission" date="2020-09" db="EMBL/GenBank/DDBJ databases">
        <title>Leviviricetes taxonomy.</title>
        <authorList>
            <person name="Stockdale S.R."/>
            <person name="Callanan J."/>
            <person name="Adriaenssens E.M."/>
            <person name="Kuhn J.H."/>
            <person name="Rumnieks J."/>
            <person name="Shkoporov A."/>
            <person name="Draper L.A."/>
            <person name="Ross P."/>
            <person name="Hill C."/>
        </authorList>
    </citation>
    <scope>NUCLEOTIDE SEQUENCE</scope>
</reference>
<evidence type="ECO:0000256" key="2">
    <source>
        <dbReference type="ARBA" id="ARBA00022804"/>
    </source>
</evidence>
<evidence type="ECO:0000256" key="1">
    <source>
        <dbReference type="ARBA" id="ARBA00022581"/>
    </source>
</evidence>
<dbReference type="EMBL" id="BK013639">
    <property type="protein sequence ID" value="DAD50831.1"/>
    <property type="molecule type" value="Genomic_RNA"/>
</dbReference>
<dbReference type="GeneID" id="80400840"/>
<evidence type="ECO:0000256" key="6">
    <source>
        <dbReference type="SAM" id="MobiDB-lite"/>
    </source>
</evidence>
<name>A0A8S5L064_9VIRU</name>
<dbReference type="InterPro" id="IPR005563">
    <property type="entry name" value="A_protein"/>
</dbReference>
<evidence type="ECO:0000313" key="7">
    <source>
        <dbReference type="EMBL" id="DAD50831.1"/>
    </source>
</evidence>
<keyword evidence="3" id="KW-0946">Virion</keyword>
<dbReference type="RefSeq" id="YP_010771178.1">
    <property type="nucleotide sequence ID" value="NC_074511.1"/>
</dbReference>
<feature type="non-terminal residue" evidence="7">
    <location>
        <position position="1"/>
    </location>
</feature>
<comment type="similarity">
    <text evidence="5">Belongs to the Leviviricetes maturation protein family.</text>
</comment>
<dbReference type="KEGG" id="vg:80400840"/>
<evidence type="ECO:0000256" key="5">
    <source>
        <dbReference type="ARBA" id="ARBA00035110"/>
    </source>
</evidence>
<sequence length="387" mass="42668">TPETSTEWTRTMATPRSRSRSTLPVSGRFIPANTWVTHSLNCLVETMSDVVGNKDGVNEMRLSYERVTPAIANSTGSYLGINKVSTMESFPVCWNYTGAAVSHLSLPTLPSIGARAATVAARTNPSRAHVQVPVIFSELREIPGLVRRFGNDAFKNIGDANLRVQFGIKPMLSDLRRLANFQAVVEKRLRELESLRKNGGLRRRVTLSHDIAVDTPTVELLQSSPHSIYGSRSRVTERDVWGSARWKPNAIISGLDPDEIAALVRRTLLGLTVSQITQNLWDALPWSWLIDWFANIGDLLAGMNNSIGHLAGDVCIMTHTRTTSTTRCFAYGSNSVAQVKWLQRNHVVEKGVKERKLASPSFSASVPILTGRQLSILGSLVATRRRG</sequence>
<gene>
    <name evidence="7" type="primary">SRR5466725_22_1</name>
</gene>
<organism evidence="7 8">
    <name type="scientific">ssRNA phage SRR5466725_22</name>
    <dbReference type="NCBI Taxonomy" id="2786421"/>
    <lineage>
        <taxon>Viruses</taxon>
        <taxon>Riboviria</taxon>
        <taxon>Orthornavirae</taxon>
        <taxon>Lenarviricota</taxon>
        <taxon>Leviviricetes</taxon>
        <taxon>Timlovirales</taxon>
        <taxon>Steitzviridae</taxon>
        <taxon>Tuwendivirus</taxon>
        <taxon>Tuwendivirus caenenecus</taxon>
    </lineage>
</organism>
<dbReference type="GO" id="GO:0039666">
    <property type="term" value="P:virion attachment to host cell pilus"/>
    <property type="evidence" value="ECO:0007669"/>
    <property type="project" value="UniProtKB-KW"/>
</dbReference>
<keyword evidence="2" id="KW-1161">Viral attachment to host cell</keyword>
<keyword evidence="4" id="KW-1160">Virus entry into host cell</keyword>
<keyword evidence="3" id="KW-1175">Viral attachment to host cell pilus</keyword>
<evidence type="ECO:0000256" key="3">
    <source>
        <dbReference type="ARBA" id="ARBA00023104"/>
    </source>
</evidence>
<feature type="region of interest" description="Disordered" evidence="6">
    <location>
        <begin position="1"/>
        <end position="22"/>
    </location>
</feature>
<dbReference type="Pfam" id="PF03863">
    <property type="entry name" value="Phage_mat-A"/>
    <property type="match status" value="1"/>
</dbReference>
<accession>A0A8S5L064</accession>
<keyword evidence="1" id="KW-0945">Host-virus interaction</keyword>
<evidence type="ECO:0000256" key="4">
    <source>
        <dbReference type="ARBA" id="ARBA00023296"/>
    </source>
</evidence>
<dbReference type="Proteomes" id="UP000682757">
    <property type="component" value="Segment"/>
</dbReference>